<sequence length="142" mass="16781">MFREKEYLLQLYRVLHPEDKNVSEDDLSDITIENILTNALYNDLGFRVRNKLIILVEAQSTWTMNILLRFGMYIFKTYKDILENTKQNVYGKKKVVLPRPEFYVVYPKKAGKHRKYQSISLAEELWNGEKTSLEITAKKSTV</sequence>
<reference evidence="1" key="1">
    <citation type="journal article" date="2021" name="PeerJ">
        <title>Extensive microbial diversity within the chicken gut microbiome revealed by metagenomics and culture.</title>
        <authorList>
            <person name="Gilroy R."/>
            <person name="Ravi A."/>
            <person name="Getino M."/>
            <person name="Pursley I."/>
            <person name="Horton D.L."/>
            <person name="Alikhan N.F."/>
            <person name="Baker D."/>
            <person name="Gharbi K."/>
            <person name="Hall N."/>
            <person name="Watson M."/>
            <person name="Adriaenssens E.M."/>
            <person name="Foster-Nyarko E."/>
            <person name="Jarju S."/>
            <person name="Secka A."/>
            <person name="Antonio M."/>
            <person name="Oren A."/>
            <person name="Chaudhuri R.R."/>
            <person name="La Ragione R."/>
            <person name="Hildebrand F."/>
            <person name="Pallen M.J."/>
        </authorList>
    </citation>
    <scope>NUCLEOTIDE SEQUENCE</scope>
    <source>
        <strain evidence="1">CHK178-16964</strain>
    </source>
</reference>
<comment type="caution">
    <text evidence="1">The sequence shown here is derived from an EMBL/GenBank/DDBJ whole genome shotgun (WGS) entry which is preliminary data.</text>
</comment>
<dbReference type="Proteomes" id="UP000823900">
    <property type="component" value="Unassembled WGS sequence"/>
</dbReference>
<name>A0A9D2HHJ4_9FIRM</name>
<evidence type="ECO:0000313" key="2">
    <source>
        <dbReference type="Proteomes" id="UP000823900"/>
    </source>
</evidence>
<gene>
    <name evidence="1" type="ORF">IAA07_09020</name>
</gene>
<dbReference type="EMBL" id="DWZA01000077">
    <property type="protein sequence ID" value="HJA71700.1"/>
    <property type="molecule type" value="Genomic_DNA"/>
</dbReference>
<accession>A0A9D2HHJ4</accession>
<dbReference type="AlphaFoldDB" id="A0A9D2HHJ4"/>
<reference evidence="1" key="2">
    <citation type="submission" date="2021-04" db="EMBL/GenBank/DDBJ databases">
        <authorList>
            <person name="Gilroy R."/>
        </authorList>
    </citation>
    <scope>NUCLEOTIDE SEQUENCE</scope>
    <source>
        <strain evidence="1">CHK178-16964</strain>
    </source>
</reference>
<evidence type="ECO:0000313" key="1">
    <source>
        <dbReference type="EMBL" id="HJA71700.1"/>
    </source>
</evidence>
<protein>
    <submittedName>
        <fullName evidence="1">Uncharacterized protein</fullName>
    </submittedName>
</protein>
<organism evidence="1 2">
    <name type="scientific">Candidatus Lachnoclostridium stercoravium</name>
    <dbReference type="NCBI Taxonomy" id="2838633"/>
    <lineage>
        <taxon>Bacteria</taxon>
        <taxon>Bacillati</taxon>
        <taxon>Bacillota</taxon>
        <taxon>Clostridia</taxon>
        <taxon>Lachnospirales</taxon>
        <taxon>Lachnospiraceae</taxon>
    </lineage>
</organism>
<proteinExistence type="predicted"/>